<evidence type="ECO:0000313" key="1">
    <source>
        <dbReference type="EMBL" id="TFW30905.1"/>
    </source>
</evidence>
<dbReference type="AlphaFoldDB" id="A0A4Y9SWC9"/>
<sequence>MLMFSLVAIHESRAAPSEAPPNHPLLGIWKLSLPEIGCSETYHFRADGTSLVTSNQEVAESEFQIPAKPNAKGFYRLEDKIVKDNGKKDCAGEVTKVGTKATNYLRFHPSGELFLMCADETMQKCIGPFERVTGEGT</sequence>
<dbReference type="OrthoDB" id="8538300at2"/>
<reference evidence="1 2" key="1">
    <citation type="submission" date="2019-03" db="EMBL/GenBank/DDBJ databases">
        <title>Draft genome of Massilia hortus sp. nov., a novel bacterial species of the Oxalobacteraceae family.</title>
        <authorList>
            <person name="Peta V."/>
            <person name="Raths R."/>
            <person name="Bucking H."/>
        </authorList>
    </citation>
    <scope>NUCLEOTIDE SEQUENCE [LARGE SCALE GENOMIC DNA]</scope>
    <source>
        <strain evidence="1 2">ONC3</strain>
    </source>
</reference>
<dbReference type="EMBL" id="SPUM01000104">
    <property type="protein sequence ID" value="TFW30905.1"/>
    <property type="molecule type" value="Genomic_DNA"/>
</dbReference>
<keyword evidence="2" id="KW-1185">Reference proteome</keyword>
<name>A0A4Y9SWC9_9BURK</name>
<comment type="caution">
    <text evidence="1">The sequence shown here is derived from an EMBL/GenBank/DDBJ whole genome shotgun (WGS) entry which is preliminary data.</text>
</comment>
<gene>
    <name evidence="1" type="ORF">E4O92_15260</name>
</gene>
<protein>
    <submittedName>
        <fullName evidence="1">Uncharacterized protein</fullName>
    </submittedName>
</protein>
<proteinExistence type="predicted"/>
<accession>A0A4Y9SWC9</accession>
<organism evidence="1 2">
    <name type="scientific">Massilia horti</name>
    <dbReference type="NCBI Taxonomy" id="2562153"/>
    <lineage>
        <taxon>Bacteria</taxon>
        <taxon>Pseudomonadati</taxon>
        <taxon>Pseudomonadota</taxon>
        <taxon>Betaproteobacteria</taxon>
        <taxon>Burkholderiales</taxon>
        <taxon>Oxalobacteraceae</taxon>
        <taxon>Telluria group</taxon>
        <taxon>Massilia</taxon>
    </lineage>
</organism>
<evidence type="ECO:0000313" key="2">
    <source>
        <dbReference type="Proteomes" id="UP000297258"/>
    </source>
</evidence>
<dbReference type="Proteomes" id="UP000297258">
    <property type="component" value="Unassembled WGS sequence"/>
</dbReference>